<dbReference type="AlphaFoldDB" id="A0A8C4UXN5"/>
<name>A0A8C4UXN5_FALTI</name>
<feature type="region of interest" description="Disordered" evidence="1">
    <location>
        <begin position="80"/>
        <end position="111"/>
    </location>
</feature>
<evidence type="ECO:0000313" key="2">
    <source>
        <dbReference type="Ensembl" id="ENSFTIP00000016179.1"/>
    </source>
</evidence>
<dbReference type="InterPro" id="IPR026193">
    <property type="entry name" value="NDUFV3"/>
</dbReference>
<proteinExistence type="predicted"/>
<sequence>MILPLYTRHSHRASPTASPLRPPAGAEPHGSGPAHREGPEPPRRSRTVRAHVKMAAPSLLGCGRVATRKVLRLEARGLRGAAPSAALCTRPAGSGTPPTKTTAAAQPAPEEFDNSTYKNLQHHEYNIYTFADSVAVLSKFRQPQPSSGRPSPRH</sequence>
<feature type="compositionally biased region" description="Low complexity" evidence="1">
    <location>
        <begin position="96"/>
        <end position="109"/>
    </location>
</feature>
<feature type="region of interest" description="Disordered" evidence="1">
    <location>
        <begin position="1"/>
        <end position="47"/>
    </location>
</feature>
<evidence type="ECO:0000313" key="3">
    <source>
        <dbReference type="Proteomes" id="UP000694562"/>
    </source>
</evidence>
<accession>A0A8C4UXN5</accession>
<dbReference type="Pfam" id="PF15880">
    <property type="entry name" value="NDUFV3"/>
    <property type="match status" value="1"/>
</dbReference>
<protein>
    <recommendedName>
        <fullName evidence="4">NADH dehydrogenase [ubiquinone] flavoprotein 3, mitochondrial</fullName>
    </recommendedName>
</protein>
<reference evidence="2" key="2">
    <citation type="submission" date="2025-09" db="UniProtKB">
        <authorList>
            <consortium name="Ensembl"/>
        </authorList>
    </citation>
    <scope>IDENTIFICATION</scope>
</reference>
<organism evidence="2 3">
    <name type="scientific">Falco tinnunculus</name>
    <name type="common">Common kestrel</name>
    <dbReference type="NCBI Taxonomy" id="100819"/>
    <lineage>
        <taxon>Eukaryota</taxon>
        <taxon>Metazoa</taxon>
        <taxon>Chordata</taxon>
        <taxon>Craniata</taxon>
        <taxon>Vertebrata</taxon>
        <taxon>Euteleostomi</taxon>
        <taxon>Archelosauria</taxon>
        <taxon>Archosauria</taxon>
        <taxon>Dinosauria</taxon>
        <taxon>Saurischia</taxon>
        <taxon>Theropoda</taxon>
        <taxon>Coelurosauria</taxon>
        <taxon>Aves</taxon>
        <taxon>Neognathae</taxon>
        <taxon>Neoaves</taxon>
        <taxon>Telluraves</taxon>
        <taxon>Australaves</taxon>
        <taxon>Falconiformes</taxon>
        <taxon>Falconidae</taxon>
        <taxon>Falco</taxon>
    </lineage>
</organism>
<dbReference type="GO" id="GO:0042775">
    <property type="term" value="P:mitochondrial ATP synthesis coupled electron transport"/>
    <property type="evidence" value="ECO:0007669"/>
    <property type="project" value="TreeGrafter"/>
</dbReference>
<keyword evidence="3" id="KW-1185">Reference proteome</keyword>
<dbReference type="Ensembl" id="ENSFTIT00000016860.1">
    <property type="protein sequence ID" value="ENSFTIP00000016179.1"/>
    <property type="gene ID" value="ENSFTIG00000010720.1"/>
</dbReference>
<dbReference type="GO" id="GO:0045271">
    <property type="term" value="C:respiratory chain complex I"/>
    <property type="evidence" value="ECO:0007669"/>
    <property type="project" value="InterPro"/>
</dbReference>
<dbReference type="PANTHER" id="PTHR17117">
    <property type="entry name" value="NADH-UBIQUINONE OXIDOREDUCTASE"/>
    <property type="match status" value="1"/>
</dbReference>
<dbReference type="GO" id="GO:0005739">
    <property type="term" value="C:mitochondrion"/>
    <property type="evidence" value="ECO:0007669"/>
    <property type="project" value="InterPro"/>
</dbReference>
<dbReference type="Proteomes" id="UP000694562">
    <property type="component" value="Unplaced"/>
</dbReference>
<dbReference type="PANTHER" id="PTHR17117:SF3">
    <property type="entry name" value="NADH DEHYDROGENASE [UBIQUINONE] FLAVOPROTEIN 3, MITOCHONDRIAL"/>
    <property type="match status" value="1"/>
</dbReference>
<evidence type="ECO:0000256" key="1">
    <source>
        <dbReference type="SAM" id="MobiDB-lite"/>
    </source>
</evidence>
<evidence type="ECO:0008006" key="4">
    <source>
        <dbReference type="Google" id="ProtNLM"/>
    </source>
</evidence>
<reference evidence="2" key="1">
    <citation type="submission" date="2025-08" db="UniProtKB">
        <authorList>
            <consortium name="Ensembl"/>
        </authorList>
    </citation>
    <scope>IDENTIFICATION</scope>
</reference>
<feature type="compositionally biased region" description="Basic and acidic residues" evidence="1">
    <location>
        <begin position="34"/>
        <end position="43"/>
    </location>
</feature>